<keyword evidence="1" id="KW-0472">Membrane</keyword>
<comment type="caution">
    <text evidence="2">The sequence shown here is derived from an EMBL/GenBank/DDBJ whole genome shotgun (WGS) entry which is preliminary data.</text>
</comment>
<keyword evidence="1" id="KW-1133">Transmembrane helix</keyword>
<name>A0A371E8G7_MUCPR</name>
<dbReference type="Proteomes" id="UP000257109">
    <property type="component" value="Unassembled WGS sequence"/>
</dbReference>
<reference evidence="2" key="1">
    <citation type="submission" date="2018-05" db="EMBL/GenBank/DDBJ databases">
        <title>Draft genome of Mucuna pruriens seed.</title>
        <authorList>
            <person name="Nnadi N.E."/>
            <person name="Vos R."/>
            <person name="Hasami M.H."/>
            <person name="Devisetty U.K."/>
            <person name="Aguiy J.C."/>
        </authorList>
    </citation>
    <scope>NUCLEOTIDE SEQUENCE [LARGE SCALE GENOMIC DNA]</scope>
    <source>
        <strain evidence="2">JCA_2017</strain>
    </source>
</reference>
<dbReference type="AlphaFoldDB" id="A0A371E8G7"/>
<evidence type="ECO:0000256" key="1">
    <source>
        <dbReference type="SAM" id="Phobius"/>
    </source>
</evidence>
<evidence type="ECO:0000313" key="3">
    <source>
        <dbReference type="Proteomes" id="UP000257109"/>
    </source>
</evidence>
<feature type="transmembrane region" description="Helical" evidence="1">
    <location>
        <begin position="137"/>
        <end position="161"/>
    </location>
</feature>
<protein>
    <submittedName>
        <fullName evidence="2">Uncharacterized protein</fullName>
    </submittedName>
</protein>
<dbReference type="OrthoDB" id="10637322at2759"/>
<gene>
    <name evidence="2" type="ORF">CR513_59356</name>
</gene>
<feature type="non-terminal residue" evidence="2">
    <location>
        <position position="227"/>
    </location>
</feature>
<sequence length="227" mass="26393">MANPTVDMNEFSGIHDSNSFKNNSERERVIKKGAWGRGSTSKKKAISEALSFEGNVVWLEDPSFILIFCWWSRNADLNRGVWFLDELKMLIGVMMKHFDPVFITWRKSIRSVCFCHVFSDLATFEAQLNILLFFKSLLLSLFFFFSFFLSLSTYFLSLSLFRFFNEKVMNVSATEHCPTRHHCMLPSVPSNEVIAHSYHGVLNLLRDPIKQRNPLSEIRDQLFADKQ</sequence>
<proteinExistence type="predicted"/>
<keyword evidence="3" id="KW-1185">Reference proteome</keyword>
<organism evidence="2 3">
    <name type="scientific">Mucuna pruriens</name>
    <name type="common">Velvet bean</name>
    <name type="synonym">Dolichos pruriens</name>
    <dbReference type="NCBI Taxonomy" id="157652"/>
    <lineage>
        <taxon>Eukaryota</taxon>
        <taxon>Viridiplantae</taxon>
        <taxon>Streptophyta</taxon>
        <taxon>Embryophyta</taxon>
        <taxon>Tracheophyta</taxon>
        <taxon>Spermatophyta</taxon>
        <taxon>Magnoliopsida</taxon>
        <taxon>eudicotyledons</taxon>
        <taxon>Gunneridae</taxon>
        <taxon>Pentapetalae</taxon>
        <taxon>rosids</taxon>
        <taxon>fabids</taxon>
        <taxon>Fabales</taxon>
        <taxon>Fabaceae</taxon>
        <taxon>Papilionoideae</taxon>
        <taxon>50 kb inversion clade</taxon>
        <taxon>NPAAA clade</taxon>
        <taxon>indigoferoid/millettioid clade</taxon>
        <taxon>Phaseoleae</taxon>
        <taxon>Mucuna</taxon>
    </lineage>
</organism>
<evidence type="ECO:0000313" key="2">
    <source>
        <dbReference type="EMBL" id="RDX62325.1"/>
    </source>
</evidence>
<feature type="non-terminal residue" evidence="2">
    <location>
        <position position="1"/>
    </location>
</feature>
<accession>A0A371E8G7</accession>
<dbReference type="EMBL" id="QJKJ01015562">
    <property type="protein sequence ID" value="RDX62325.1"/>
    <property type="molecule type" value="Genomic_DNA"/>
</dbReference>
<keyword evidence="1" id="KW-0812">Transmembrane</keyword>